<evidence type="ECO:0000313" key="2">
    <source>
        <dbReference type="WBParaSite" id="RSKR_0000257900.1"/>
    </source>
</evidence>
<dbReference type="Proteomes" id="UP000095286">
    <property type="component" value="Unplaced"/>
</dbReference>
<dbReference type="WBParaSite" id="RSKR_0000257900.1">
    <property type="protein sequence ID" value="RSKR_0000257900.1"/>
    <property type="gene ID" value="RSKR_0000257900"/>
</dbReference>
<protein>
    <submittedName>
        <fullName evidence="2">G-patch domain-containing protein</fullName>
    </submittedName>
</protein>
<evidence type="ECO:0000313" key="1">
    <source>
        <dbReference type="Proteomes" id="UP000095286"/>
    </source>
</evidence>
<sequence length="748" mass="86435">MGTRKTKVSYGKAYEAIEDEVNTAISKKPQPIHEQIVTDEKGRRRLHGAFTGGFSAGYFNSVGSKHGWVPTTYVSHKGKKGDMEVQRPEDFMDEEDLGEFGFASTRLKMKNNVIPSKRKIEGDDDCLGTRLESMLNVKDNMSIGFSMMRKMGWREGQGLGAKVTRRQLEKMRVNEKILKGFDENRVKEIERYGRGVKFCADDVKLPEFELKTNQHGLGYKALDHKVPYLGSSATKKNDVIYGNKSKIGFRGQAFGVGAFEKNDDDVYSSFDMNNYDFELGPKEKEDGKISSNKAEFVLDDVKVKPRTFYKVMDPPRDFRGKHTIQVFDFESLPNYVKEIGGKMSLEQKALFFGEVKEVSSLRREPKAIKKSRWDEQKKEIAAAFPDDPVKNYRYSQFVDYARRGLYYRMPAGISKLEFDCEIDEFKKMLPEDLRTKYKLIEDENKPLVNFDYMEKMRSMMNAKFVKDTEEPSTAVGSETAQIKKPRIVEKWHPCKDLCKRFNIPDPYPNSDTIGLLINPNRDRVDSKSQWKEIERELQMAHMRNPRTQEDCKDNDREEKNEEITVTVIKEIEKPSLELLASVFDSDSDDDEKYVEEMENKISPTKIEVPIESLVEVEKLIESSYKSMEMPGPSRILPPIVIKKDYELPAEYQDVIIQKKKPAFLAKLSSVKSGMESQQIPQIEVLSKEERKARKKERRAEKEKRRERKKLKKLKKESKNKDSSSSESSEDEIVRRAIKNFLKPKGSTH</sequence>
<accession>A0AC35TP31</accession>
<organism evidence="1 2">
    <name type="scientific">Rhabditophanes sp. KR3021</name>
    <dbReference type="NCBI Taxonomy" id="114890"/>
    <lineage>
        <taxon>Eukaryota</taxon>
        <taxon>Metazoa</taxon>
        <taxon>Ecdysozoa</taxon>
        <taxon>Nematoda</taxon>
        <taxon>Chromadorea</taxon>
        <taxon>Rhabditida</taxon>
        <taxon>Tylenchina</taxon>
        <taxon>Panagrolaimomorpha</taxon>
        <taxon>Strongyloidoidea</taxon>
        <taxon>Alloionematidae</taxon>
        <taxon>Rhabditophanes</taxon>
    </lineage>
</organism>
<name>A0AC35TP31_9BILA</name>
<reference evidence="2" key="1">
    <citation type="submission" date="2016-11" db="UniProtKB">
        <authorList>
            <consortium name="WormBaseParasite"/>
        </authorList>
    </citation>
    <scope>IDENTIFICATION</scope>
    <source>
        <strain evidence="2">KR3021</strain>
    </source>
</reference>
<proteinExistence type="predicted"/>